<keyword evidence="2" id="KW-1185">Reference proteome</keyword>
<accession>A0A7M2WTM9</accession>
<dbReference type="InterPro" id="IPR010869">
    <property type="entry name" value="DUF1501"/>
</dbReference>
<dbReference type="PROSITE" id="PS51318">
    <property type="entry name" value="TAT"/>
    <property type="match status" value="1"/>
</dbReference>
<evidence type="ECO:0000313" key="1">
    <source>
        <dbReference type="EMBL" id="QOV88875.1"/>
    </source>
</evidence>
<reference evidence="1 2" key="1">
    <citation type="submission" date="2020-10" db="EMBL/GenBank/DDBJ databases">
        <title>Wide distribution of Phycisphaera-like planctomycetes from WD2101 soil group in peatlands and genome analysis of the first cultivated representative.</title>
        <authorList>
            <person name="Dedysh S.N."/>
            <person name="Beletsky A.V."/>
            <person name="Ivanova A."/>
            <person name="Kulichevskaya I.S."/>
            <person name="Suzina N.E."/>
            <person name="Philippov D.A."/>
            <person name="Rakitin A.L."/>
            <person name="Mardanov A.V."/>
            <person name="Ravin N.V."/>
        </authorList>
    </citation>
    <scope>NUCLEOTIDE SEQUENCE [LARGE SCALE GENOMIC DNA]</scope>
    <source>
        <strain evidence="1 2">M1803</strain>
    </source>
</reference>
<proteinExistence type="predicted"/>
<dbReference type="KEGG" id="hbs:IPV69_22015"/>
<evidence type="ECO:0000313" key="2">
    <source>
        <dbReference type="Proteomes" id="UP000593765"/>
    </source>
</evidence>
<dbReference type="Pfam" id="PF07394">
    <property type="entry name" value="DUF1501"/>
    <property type="match status" value="1"/>
</dbReference>
<dbReference type="EMBL" id="CP063458">
    <property type="protein sequence ID" value="QOV88875.1"/>
    <property type="molecule type" value="Genomic_DNA"/>
</dbReference>
<organism evidence="1 2">
    <name type="scientific">Humisphaera borealis</name>
    <dbReference type="NCBI Taxonomy" id="2807512"/>
    <lineage>
        <taxon>Bacteria</taxon>
        <taxon>Pseudomonadati</taxon>
        <taxon>Planctomycetota</taxon>
        <taxon>Phycisphaerae</taxon>
        <taxon>Tepidisphaerales</taxon>
        <taxon>Tepidisphaeraceae</taxon>
        <taxon>Humisphaera</taxon>
    </lineage>
</organism>
<dbReference type="RefSeq" id="WP_206291883.1">
    <property type="nucleotide sequence ID" value="NZ_CP063458.1"/>
</dbReference>
<dbReference type="PANTHER" id="PTHR43737:SF1">
    <property type="entry name" value="DUF1501 DOMAIN-CONTAINING PROTEIN"/>
    <property type="match status" value="1"/>
</dbReference>
<dbReference type="AlphaFoldDB" id="A0A7M2WTM9"/>
<protein>
    <submittedName>
        <fullName evidence="1">DUF1501 domain-containing protein</fullName>
    </submittedName>
</protein>
<dbReference type="InterPro" id="IPR006311">
    <property type="entry name" value="TAT_signal"/>
</dbReference>
<gene>
    <name evidence="1" type="ORF">IPV69_22015</name>
</gene>
<dbReference type="PANTHER" id="PTHR43737">
    <property type="entry name" value="BLL7424 PROTEIN"/>
    <property type="match status" value="1"/>
</dbReference>
<sequence>MLLFCDPNGPSSLRRRDFLRVGGAALGGALFGNALFPALSSNTAFGSVSGSGGVSPLSGKSVIFLFMQGGPPQAETFDPKEGLTAEMAPVGGTIPTSIPGVHFGSSLPKLARLADRLTIVRNFSTGTDHGGLRPIVSDTTGGASLGSVYSRVAGINNPRTGLPTSMALWPISVGADQPGPRERFGKFDATGSLGTGYAPFTPGAGGPMQENLKLNLPRERLTDRRELLSAIDRARRDLDAQGDAVDGFRRQAFDMILKGVGQAFDLSNEDPKLLERYDTRPFLDPSLWTPKTGKMKNNDPYYRANANTLGRLLVLARRMAEAGCGFITVNTEFVWDFHADVNNIAVAEGKKAVIEPFDHAVSAFIEDCESRGLGDKILLVCCGEMGRNPKLNKNGGRDHWPALAPLILYGAGMPRGQVVGRSNRTGAEPDGDGLKPDNLLATIFRTLFDMGQLRVETGLPEIIRQAVNRTQDLPGVV</sequence>
<dbReference type="Proteomes" id="UP000593765">
    <property type="component" value="Chromosome"/>
</dbReference>
<name>A0A7M2WTM9_9BACT</name>